<gene>
    <name evidence="2" type="ORF">SAMN05443575_4044</name>
</gene>
<dbReference type="EMBL" id="FQVU01000007">
    <property type="protein sequence ID" value="SHH54503.1"/>
    <property type="molecule type" value="Genomic_DNA"/>
</dbReference>
<name>A0A1M5TVS9_9ACTN</name>
<organism evidence="2 3">
    <name type="scientific">Jatrophihabitans endophyticus</name>
    <dbReference type="NCBI Taxonomy" id="1206085"/>
    <lineage>
        <taxon>Bacteria</taxon>
        <taxon>Bacillati</taxon>
        <taxon>Actinomycetota</taxon>
        <taxon>Actinomycetes</taxon>
        <taxon>Jatrophihabitantales</taxon>
        <taxon>Jatrophihabitantaceae</taxon>
        <taxon>Jatrophihabitans</taxon>
    </lineage>
</organism>
<keyword evidence="1" id="KW-0472">Membrane</keyword>
<keyword evidence="1" id="KW-0812">Transmembrane</keyword>
<sequence length="152" mass="16180">MMETAAPAAPVVRPHAVVTAARLMIATAAVSAISLVVFLVRLDDVRRRLRDATPPPSDASVTTAMTVTALGYVAVLVLFPVLTRHVTQGRNWARLATWGLAGLGVVLTLSTMTRPQLGLARLLEIVGLVLDAAVIALLVLPASSRWFRPLAR</sequence>
<dbReference type="AlphaFoldDB" id="A0A1M5TVS9"/>
<reference evidence="2 3" key="1">
    <citation type="submission" date="2016-11" db="EMBL/GenBank/DDBJ databases">
        <authorList>
            <person name="Jaros S."/>
            <person name="Januszkiewicz K."/>
            <person name="Wedrychowicz H."/>
        </authorList>
    </citation>
    <scope>NUCLEOTIDE SEQUENCE [LARGE SCALE GENOMIC DNA]</scope>
    <source>
        <strain evidence="2 3">DSM 45627</strain>
    </source>
</reference>
<feature type="transmembrane region" description="Helical" evidence="1">
    <location>
        <begin position="61"/>
        <end position="83"/>
    </location>
</feature>
<feature type="transmembrane region" description="Helical" evidence="1">
    <location>
        <begin position="125"/>
        <end position="147"/>
    </location>
</feature>
<protein>
    <recommendedName>
        <fullName evidence="4">Integral membrane protein</fullName>
    </recommendedName>
</protein>
<dbReference type="STRING" id="1206085.SAMN05443575_4044"/>
<keyword evidence="1" id="KW-1133">Transmembrane helix</keyword>
<accession>A0A1M5TVS9</accession>
<evidence type="ECO:0000313" key="2">
    <source>
        <dbReference type="EMBL" id="SHH54503.1"/>
    </source>
</evidence>
<dbReference type="Proteomes" id="UP000186132">
    <property type="component" value="Unassembled WGS sequence"/>
</dbReference>
<evidence type="ECO:0008006" key="4">
    <source>
        <dbReference type="Google" id="ProtNLM"/>
    </source>
</evidence>
<keyword evidence="3" id="KW-1185">Reference proteome</keyword>
<evidence type="ECO:0000256" key="1">
    <source>
        <dbReference type="SAM" id="Phobius"/>
    </source>
</evidence>
<feature type="transmembrane region" description="Helical" evidence="1">
    <location>
        <begin position="20"/>
        <end position="40"/>
    </location>
</feature>
<feature type="transmembrane region" description="Helical" evidence="1">
    <location>
        <begin position="95"/>
        <end position="113"/>
    </location>
</feature>
<proteinExistence type="predicted"/>
<evidence type="ECO:0000313" key="3">
    <source>
        <dbReference type="Proteomes" id="UP000186132"/>
    </source>
</evidence>